<dbReference type="EMBL" id="HG994588">
    <property type="protein sequence ID" value="CAF3045711.1"/>
    <property type="molecule type" value="Genomic_DNA"/>
</dbReference>
<organism evidence="3 4">
    <name type="scientific">Lepeophtheirus salmonis</name>
    <name type="common">Salmon louse</name>
    <name type="synonym">Caligus salmonis</name>
    <dbReference type="NCBI Taxonomy" id="72036"/>
    <lineage>
        <taxon>Eukaryota</taxon>
        <taxon>Metazoa</taxon>
        <taxon>Ecdysozoa</taxon>
        <taxon>Arthropoda</taxon>
        <taxon>Crustacea</taxon>
        <taxon>Multicrustacea</taxon>
        <taxon>Hexanauplia</taxon>
        <taxon>Copepoda</taxon>
        <taxon>Siphonostomatoida</taxon>
        <taxon>Caligidae</taxon>
        <taxon>Lepeophtheirus</taxon>
    </lineage>
</organism>
<feature type="region of interest" description="Disordered" evidence="1">
    <location>
        <begin position="85"/>
        <end position="209"/>
    </location>
</feature>
<keyword evidence="2" id="KW-0732">Signal</keyword>
<dbReference type="OrthoDB" id="7255276at2759"/>
<evidence type="ECO:0000313" key="4">
    <source>
        <dbReference type="Proteomes" id="UP000675881"/>
    </source>
</evidence>
<protein>
    <submittedName>
        <fullName evidence="3">(salmon louse) hypothetical protein</fullName>
    </submittedName>
</protein>
<accession>A0A7R8HEC5</accession>
<feature type="compositionally biased region" description="Polar residues" evidence="1">
    <location>
        <begin position="161"/>
        <end position="170"/>
    </location>
</feature>
<evidence type="ECO:0000256" key="1">
    <source>
        <dbReference type="SAM" id="MobiDB-lite"/>
    </source>
</evidence>
<keyword evidence="4" id="KW-1185">Reference proteome</keyword>
<name>A0A7R8HEC5_LEPSM</name>
<feature type="compositionally biased region" description="Low complexity" evidence="1">
    <location>
        <begin position="90"/>
        <end position="105"/>
    </location>
</feature>
<reference evidence="3" key="1">
    <citation type="submission" date="2021-02" db="EMBL/GenBank/DDBJ databases">
        <authorList>
            <person name="Bekaert M."/>
        </authorList>
    </citation>
    <scope>NUCLEOTIDE SEQUENCE</scope>
    <source>
        <strain evidence="3">IoA-00</strain>
    </source>
</reference>
<feature type="signal peptide" evidence="2">
    <location>
        <begin position="1"/>
        <end position="19"/>
    </location>
</feature>
<dbReference type="Proteomes" id="UP000675881">
    <property type="component" value="Chromosome 9"/>
</dbReference>
<evidence type="ECO:0000256" key="2">
    <source>
        <dbReference type="SAM" id="SignalP"/>
    </source>
</evidence>
<evidence type="ECO:0000313" key="3">
    <source>
        <dbReference type="EMBL" id="CAF3045711.1"/>
    </source>
</evidence>
<dbReference type="Pfam" id="PF00379">
    <property type="entry name" value="Chitin_bind_4"/>
    <property type="match status" value="1"/>
</dbReference>
<feature type="chain" id="PRO_5043938503" evidence="2">
    <location>
        <begin position="20"/>
        <end position="209"/>
    </location>
</feature>
<sequence length="209" mass="22962">MTSLVKFIVSSLLLIKVSGLPQIASEIDTYDDLLAIESQFIENEVDPSVQKILPAPPGFNGERFSAPPLSFASRPTQQINNNFAPRPIISNNNLNSNGNNNNGFNPVPQAPILSRPPSNRFNGVTNNNNNINIGKSNDPHSYSFSFETPEMKRDETGRPKGSNSYVQTGDENGFRPVGNHLPTHPPLPPALQRFEDARSGRLSRQRSQG</sequence>
<proteinExistence type="predicted"/>
<dbReference type="InterPro" id="IPR000618">
    <property type="entry name" value="Insect_cuticle"/>
</dbReference>
<gene>
    <name evidence="3" type="ORF">LSAA_15017</name>
</gene>
<feature type="compositionally biased region" description="Polar residues" evidence="1">
    <location>
        <begin position="116"/>
        <end position="125"/>
    </location>
</feature>
<feature type="compositionally biased region" description="Low complexity" evidence="1">
    <location>
        <begin position="200"/>
        <end position="209"/>
    </location>
</feature>
<feature type="compositionally biased region" description="Basic and acidic residues" evidence="1">
    <location>
        <begin position="149"/>
        <end position="158"/>
    </location>
</feature>
<dbReference type="AlphaFoldDB" id="A0A7R8HEC5"/>